<reference evidence="1" key="1">
    <citation type="submission" date="2016-03" db="EMBL/GenBank/DDBJ databases">
        <title>Sphingomonas melonis TY, whole genome shotgun sequencing.</title>
        <authorList>
            <person name="Wang H."/>
            <person name="Zhu P."/>
        </authorList>
    </citation>
    <scope>NUCLEOTIDE SEQUENCE [LARGE SCALE GENOMIC DNA]</scope>
    <source>
        <strain evidence="1">TY</strain>
    </source>
</reference>
<dbReference type="Gene3D" id="1.10.3210.10">
    <property type="entry name" value="Hypothetical protein af1432"/>
    <property type="match status" value="1"/>
</dbReference>
<dbReference type="SUPFAM" id="SSF109604">
    <property type="entry name" value="HD-domain/PDEase-like"/>
    <property type="match status" value="1"/>
</dbReference>
<accession>A0A175XYV9</accession>
<dbReference type="GO" id="GO:0008893">
    <property type="term" value="F:guanosine-3',5'-bis(diphosphate) 3'-diphosphatase activity"/>
    <property type="evidence" value="ECO:0007669"/>
    <property type="project" value="TreeGrafter"/>
</dbReference>
<dbReference type="InterPro" id="IPR052194">
    <property type="entry name" value="MESH1"/>
</dbReference>
<dbReference type="Proteomes" id="UP000078460">
    <property type="component" value="Unassembled WGS sequence"/>
</dbReference>
<dbReference type="EMBL" id="LQCK02000068">
    <property type="protein sequence ID" value="KZB93603.1"/>
    <property type="molecule type" value="Genomic_DNA"/>
</dbReference>
<protein>
    <recommendedName>
        <fullName evidence="3">Phosphohydrolase</fullName>
    </recommendedName>
</protein>
<dbReference type="RefSeq" id="WP_062126279.1">
    <property type="nucleotide sequence ID" value="NZ_CP017578.1"/>
</dbReference>
<dbReference type="PANTHER" id="PTHR46246:SF1">
    <property type="entry name" value="GUANOSINE-3',5'-BIS(DIPHOSPHATE) 3'-PYROPHOSPHOHYDROLASE MESH1"/>
    <property type="match status" value="1"/>
</dbReference>
<sequence>MSTDAEAFAIAAHGDQRYDGEPYRVHLAAVVRVLNDFGYVGAYEAAGWLHDVVEDTGVSLVEIADRFGPDVARMVDAVTGLGATRAERNARIYAGIAQTPEAAAVKVADRIANVEAARDGSEHGARYLREAEAFAAVVRPYVPPAMWLRLEEALARHRSATS</sequence>
<dbReference type="KEGG" id="smy:BJP26_14105"/>
<evidence type="ECO:0000313" key="2">
    <source>
        <dbReference type="Proteomes" id="UP000078460"/>
    </source>
</evidence>
<name>A0A175XYV9_9SPHN</name>
<organism evidence="1 2">
    <name type="scientific">Sphingomonas melonis TY</name>
    <dbReference type="NCBI Taxonomy" id="621456"/>
    <lineage>
        <taxon>Bacteria</taxon>
        <taxon>Pseudomonadati</taxon>
        <taxon>Pseudomonadota</taxon>
        <taxon>Alphaproteobacteria</taxon>
        <taxon>Sphingomonadales</taxon>
        <taxon>Sphingomonadaceae</taxon>
        <taxon>Sphingomonas</taxon>
    </lineage>
</organism>
<evidence type="ECO:0008006" key="3">
    <source>
        <dbReference type="Google" id="ProtNLM"/>
    </source>
</evidence>
<gene>
    <name evidence="1" type="ORF">AVM11_12105</name>
</gene>
<dbReference type="Pfam" id="PF13328">
    <property type="entry name" value="HD_4"/>
    <property type="match status" value="1"/>
</dbReference>
<keyword evidence="2" id="KW-1185">Reference proteome</keyword>
<evidence type="ECO:0000313" key="1">
    <source>
        <dbReference type="EMBL" id="KZB93603.1"/>
    </source>
</evidence>
<dbReference type="PANTHER" id="PTHR46246">
    <property type="entry name" value="GUANOSINE-3',5'-BIS(DIPHOSPHATE) 3'-PYROPHOSPHOHYDROLASE MESH1"/>
    <property type="match status" value="1"/>
</dbReference>
<dbReference type="STRING" id="621456.BJP26_14105"/>
<proteinExistence type="predicted"/>
<comment type="caution">
    <text evidence="1">The sequence shown here is derived from an EMBL/GenBank/DDBJ whole genome shotgun (WGS) entry which is preliminary data.</text>
</comment>
<dbReference type="AlphaFoldDB" id="A0A175XYV9"/>